<dbReference type="Proteomes" id="UP000886050">
    <property type="component" value="Unassembled WGS sequence"/>
</dbReference>
<feature type="transmembrane region" description="Helical" evidence="1">
    <location>
        <begin position="6"/>
        <end position="33"/>
    </location>
</feature>
<organism evidence="2">
    <name type="scientific">candidate division WOR-3 bacterium</name>
    <dbReference type="NCBI Taxonomy" id="2052148"/>
    <lineage>
        <taxon>Bacteria</taxon>
        <taxon>Bacteria division WOR-3</taxon>
    </lineage>
</organism>
<evidence type="ECO:0000313" key="2">
    <source>
        <dbReference type="EMBL" id="HHF53394.1"/>
    </source>
</evidence>
<reference evidence="2" key="1">
    <citation type="journal article" date="2020" name="mSystems">
        <title>Genome- and Community-Level Interaction Insights into Carbon Utilization and Element Cycling Functions of Hydrothermarchaeota in Hydrothermal Sediment.</title>
        <authorList>
            <person name="Zhou Z."/>
            <person name="Liu Y."/>
            <person name="Xu W."/>
            <person name="Pan J."/>
            <person name="Luo Z.H."/>
            <person name="Li M."/>
        </authorList>
    </citation>
    <scope>NUCLEOTIDE SEQUENCE [LARGE SCALE GENOMIC DNA]</scope>
    <source>
        <strain evidence="2">HyVt-96</strain>
    </source>
</reference>
<feature type="transmembrane region" description="Helical" evidence="1">
    <location>
        <begin position="135"/>
        <end position="152"/>
    </location>
</feature>
<dbReference type="AlphaFoldDB" id="A0A7V5HN94"/>
<accession>A0A7V5HN94</accession>
<feature type="transmembrane region" description="Helical" evidence="1">
    <location>
        <begin position="110"/>
        <end position="129"/>
    </location>
</feature>
<comment type="caution">
    <text evidence="2">The sequence shown here is derived from an EMBL/GenBank/DDBJ whole genome shotgun (WGS) entry which is preliminary data.</text>
</comment>
<dbReference type="EMBL" id="DRTX01000172">
    <property type="protein sequence ID" value="HHF53394.1"/>
    <property type="molecule type" value="Genomic_DNA"/>
</dbReference>
<sequence>MKKEDLFIISMFVIIFLLPLIPTLIYVGYKLIIIPLLPSMQMQQVFRILICGIPISLIIAYGYITRDKITSTLSGVFLFPLFTIYSWILLALTDHYFTIEQLIGYLRMQLIPPTNATFMLINGLTGYFASRGTKASLLVAILFGILFSLFVLDID</sequence>
<feature type="transmembrane region" description="Helical" evidence="1">
    <location>
        <begin position="76"/>
        <end position="98"/>
    </location>
</feature>
<feature type="transmembrane region" description="Helical" evidence="1">
    <location>
        <begin position="45"/>
        <end position="64"/>
    </location>
</feature>
<name>A0A7V5HN94_UNCW3</name>
<keyword evidence="1" id="KW-0472">Membrane</keyword>
<protein>
    <submittedName>
        <fullName evidence="2">Uncharacterized protein</fullName>
    </submittedName>
</protein>
<proteinExistence type="predicted"/>
<keyword evidence="1" id="KW-1133">Transmembrane helix</keyword>
<keyword evidence="1" id="KW-0812">Transmembrane</keyword>
<gene>
    <name evidence="2" type="ORF">ENL43_03415</name>
</gene>
<evidence type="ECO:0000256" key="1">
    <source>
        <dbReference type="SAM" id="Phobius"/>
    </source>
</evidence>